<protein>
    <submittedName>
        <fullName evidence="1">Uncharacterized protein</fullName>
    </submittedName>
</protein>
<dbReference type="EMBL" id="CACVKT020005153">
    <property type="protein sequence ID" value="CAC5393362.1"/>
    <property type="molecule type" value="Genomic_DNA"/>
</dbReference>
<organism evidence="1 2">
    <name type="scientific">Mytilus coruscus</name>
    <name type="common">Sea mussel</name>
    <dbReference type="NCBI Taxonomy" id="42192"/>
    <lineage>
        <taxon>Eukaryota</taxon>
        <taxon>Metazoa</taxon>
        <taxon>Spiralia</taxon>
        <taxon>Lophotrochozoa</taxon>
        <taxon>Mollusca</taxon>
        <taxon>Bivalvia</taxon>
        <taxon>Autobranchia</taxon>
        <taxon>Pteriomorphia</taxon>
        <taxon>Mytilida</taxon>
        <taxon>Mytiloidea</taxon>
        <taxon>Mytilidae</taxon>
        <taxon>Mytilinae</taxon>
        <taxon>Mytilus</taxon>
    </lineage>
</organism>
<evidence type="ECO:0000313" key="1">
    <source>
        <dbReference type="EMBL" id="CAC5393362.1"/>
    </source>
</evidence>
<evidence type="ECO:0000313" key="2">
    <source>
        <dbReference type="Proteomes" id="UP000507470"/>
    </source>
</evidence>
<keyword evidence="2" id="KW-1185">Reference proteome</keyword>
<accession>A0A6J8CD07</accession>
<dbReference type="AlphaFoldDB" id="A0A6J8CD07"/>
<sequence>MFNNVSTEPSDSDTSTANTPYQFSALRKFYPSVIRYCQGLTVLTGISNKTSSTLTDIQILMTDGSDKRLSSGNMPQSFNDPKSLLGSGENQPAYVLLKSNKVICILVDKIEPGQYILKNSDKKVKAIHEKVVTDNNLKNVFVSKATVSKFSGSVTNYYHRDSQILILGSFHKQPLKLKMISTHQTLTTKLALLSEQDTT</sequence>
<dbReference type="OrthoDB" id="6186591at2759"/>
<dbReference type="Proteomes" id="UP000507470">
    <property type="component" value="Unassembled WGS sequence"/>
</dbReference>
<name>A0A6J8CD07_MYTCO</name>
<gene>
    <name evidence="1" type="ORF">MCOR_28231</name>
</gene>
<proteinExistence type="predicted"/>
<reference evidence="1 2" key="1">
    <citation type="submission" date="2020-06" db="EMBL/GenBank/DDBJ databases">
        <authorList>
            <person name="Li R."/>
            <person name="Bekaert M."/>
        </authorList>
    </citation>
    <scope>NUCLEOTIDE SEQUENCE [LARGE SCALE GENOMIC DNA]</scope>
    <source>
        <strain evidence="2">wild</strain>
    </source>
</reference>